<dbReference type="SUPFAM" id="SSF55785">
    <property type="entry name" value="PYP-like sensor domain (PAS domain)"/>
    <property type="match status" value="2"/>
</dbReference>
<feature type="region of interest" description="Disordered" evidence="6">
    <location>
        <begin position="1"/>
        <end position="77"/>
    </location>
</feature>
<protein>
    <submittedName>
        <fullName evidence="9">Aryl hydrocarbon receptor nuclear translocator-like protein 1</fullName>
    </submittedName>
</protein>
<dbReference type="PROSITE" id="PS50112">
    <property type="entry name" value="PAS"/>
    <property type="match status" value="1"/>
</dbReference>
<keyword evidence="9" id="KW-0675">Receptor</keyword>
<dbReference type="InterPro" id="IPR001067">
    <property type="entry name" value="Nuc_translocat"/>
</dbReference>
<accession>A0A8D8K9W6</accession>
<feature type="region of interest" description="Disordered" evidence="6">
    <location>
        <begin position="582"/>
        <end position="725"/>
    </location>
</feature>
<dbReference type="Gene3D" id="4.10.280.10">
    <property type="entry name" value="Helix-loop-helix DNA-binding domain"/>
    <property type="match status" value="1"/>
</dbReference>
<dbReference type="InterPro" id="IPR050933">
    <property type="entry name" value="Circadian_TF"/>
</dbReference>
<name>A0A8D8K9W6_CULPI</name>
<feature type="region of interest" description="Disordered" evidence="6">
    <location>
        <begin position="241"/>
        <end position="273"/>
    </location>
</feature>
<evidence type="ECO:0000256" key="4">
    <source>
        <dbReference type="ARBA" id="ARBA00023163"/>
    </source>
</evidence>
<feature type="domain" description="PAS" evidence="7">
    <location>
        <begin position="169"/>
        <end position="229"/>
    </location>
</feature>
<dbReference type="GO" id="GO:0005737">
    <property type="term" value="C:cytoplasm"/>
    <property type="evidence" value="ECO:0007669"/>
    <property type="project" value="InterPro"/>
</dbReference>
<dbReference type="GO" id="GO:0005634">
    <property type="term" value="C:nucleus"/>
    <property type="evidence" value="ECO:0007669"/>
    <property type="project" value="InterPro"/>
</dbReference>
<dbReference type="InterPro" id="IPR000014">
    <property type="entry name" value="PAS"/>
</dbReference>
<dbReference type="Pfam" id="PF00010">
    <property type="entry name" value="HLH"/>
    <property type="match status" value="1"/>
</dbReference>
<evidence type="ECO:0000256" key="5">
    <source>
        <dbReference type="ARBA" id="ARBA00023242"/>
    </source>
</evidence>
<keyword evidence="5" id="KW-0539">Nucleus</keyword>
<evidence type="ECO:0000313" key="9">
    <source>
        <dbReference type="EMBL" id="CAG6585806.1"/>
    </source>
</evidence>
<evidence type="ECO:0000256" key="2">
    <source>
        <dbReference type="ARBA" id="ARBA00023015"/>
    </source>
</evidence>
<feature type="compositionally biased region" description="Polar residues" evidence="6">
    <location>
        <begin position="582"/>
        <end position="606"/>
    </location>
</feature>
<sequence length="881" mass="95686">MKEEPDLGALSPNPGGSAASQQLQRPQLGRHSRTTSATSYDSESDDNMLQSKATTPGGKDSGDDGESLGGSSSASKYDYEDSKAACKILNGREARNRAEKNRRDKLNGSIQELSGMVPHVAESPRRMDKTAVLRLSAHALRVDYVFGKTAPKPETKPPPPPVVVQQPEVQDTLFRILNGFLLTVTCRGQIVLVSASVEQFLGHCQTDLYGQSLYGMVHPDDLTLLKQQLVPTNLVNLFESSAPASSSSSSRSAESNEDLQKRSRDEEAEIDEKLRQDRRRFNLRIARAGPRSEPTAYEMVTVDGCFRRADAAPRGLKSSGPSGLQLLRRGRGGREDGISLHSINGNDIVLVAMVRVMKVPTICDRLIEACKYEYKTRHLIDGRIVQCDHRISVVAGYMTNEVSGLSPFTFMHKDDVRWVIVALRQMYDYNQPNGESCYRLMTRTGDFIYLKTRGYLEVDDSTKVVKSFVCINTLVSDDEGRRLVQEMKRKFSVIVDQKDLPDESDEPAVENQQQIEQAVMNLITNFHPSNEEDELRALPPAASPGRSSGPTGDGLAIIAPRPNAVKLSILKSMRVVTIASKRVSTTSCSETDGEPNITSAITQRPSVLQKMESRVPPLPSSDHYFTQPYSPAGSTSSSSSGSNSNSSILSPASAAATQRNSRSPFGGSIPPPLSPPGGSGGPMASSASYVRGDHTRTTSVLKRTYSNSSISSSEGSELKRPKASPSDLSACLSELVDPGADLTTLLPDAFDAVDQSLLTMESTTAIMRGQVGEYEELHGAQVQQHRLDKIAEEQQEHREMLQSIQQEFTLQIQSNGGGAVALAPGGNVGPIRRIDPVIMRPEGPTVDVPAVVAVTTSVITPNNNSTSSSHFYHRDADLSPS</sequence>
<dbReference type="CDD" id="cd00130">
    <property type="entry name" value="PAS"/>
    <property type="match status" value="1"/>
</dbReference>
<evidence type="ECO:0000256" key="3">
    <source>
        <dbReference type="ARBA" id="ARBA00023125"/>
    </source>
</evidence>
<dbReference type="Pfam" id="PF14598">
    <property type="entry name" value="PAS_11"/>
    <property type="match status" value="1"/>
</dbReference>
<feature type="compositionally biased region" description="Low complexity" evidence="6">
    <location>
        <begin position="706"/>
        <end position="715"/>
    </location>
</feature>
<feature type="compositionally biased region" description="Basic and acidic residues" evidence="6">
    <location>
        <begin position="872"/>
        <end position="881"/>
    </location>
</feature>
<dbReference type="EMBL" id="HBUE01209840">
    <property type="protein sequence ID" value="CAG6533906.1"/>
    <property type="molecule type" value="Transcribed_RNA"/>
</dbReference>
<dbReference type="PRINTS" id="PR00785">
    <property type="entry name" value="NCTRNSLOCATR"/>
</dbReference>
<feature type="domain" description="BHLH" evidence="8">
    <location>
        <begin position="90"/>
        <end position="143"/>
    </location>
</feature>
<feature type="region of interest" description="Disordered" evidence="6">
    <location>
        <begin position="536"/>
        <end position="555"/>
    </location>
</feature>
<keyword evidence="2" id="KW-0805">Transcription regulation</keyword>
<feature type="compositionally biased region" description="Low complexity" evidence="6">
    <location>
        <begin position="241"/>
        <end position="253"/>
    </location>
</feature>
<keyword evidence="3" id="KW-0238">DNA-binding</keyword>
<dbReference type="InterPro" id="IPR035965">
    <property type="entry name" value="PAS-like_dom_sf"/>
</dbReference>
<dbReference type="PANTHER" id="PTHR23042">
    <property type="entry name" value="CIRCADIAN PROTEIN CLOCK/ARNT/BMAL/PAS"/>
    <property type="match status" value="1"/>
</dbReference>
<dbReference type="GO" id="GO:0003700">
    <property type="term" value="F:DNA-binding transcription factor activity"/>
    <property type="evidence" value="ECO:0007669"/>
    <property type="project" value="InterPro"/>
</dbReference>
<evidence type="ECO:0000256" key="6">
    <source>
        <dbReference type="SAM" id="MobiDB-lite"/>
    </source>
</evidence>
<dbReference type="SMART" id="SM00353">
    <property type="entry name" value="HLH"/>
    <property type="match status" value="1"/>
</dbReference>
<feature type="compositionally biased region" description="Low complexity" evidence="6">
    <location>
        <begin position="537"/>
        <end position="550"/>
    </location>
</feature>
<dbReference type="EMBL" id="HBUE01316250">
    <property type="protein sequence ID" value="CAG6585806.1"/>
    <property type="molecule type" value="Transcribed_RNA"/>
</dbReference>
<feature type="compositionally biased region" description="Low complexity" evidence="6">
    <location>
        <begin position="630"/>
        <end position="668"/>
    </location>
</feature>
<dbReference type="GO" id="GO:0005667">
    <property type="term" value="C:transcription regulator complex"/>
    <property type="evidence" value="ECO:0007669"/>
    <property type="project" value="InterPro"/>
</dbReference>
<evidence type="ECO:0000256" key="1">
    <source>
        <dbReference type="ARBA" id="ARBA00022737"/>
    </source>
</evidence>
<keyword evidence="4" id="KW-0804">Transcription</keyword>
<dbReference type="GO" id="GO:0003677">
    <property type="term" value="F:DNA binding"/>
    <property type="evidence" value="ECO:0007669"/>
    <property type="project" value="UniProtKB-KW"/>
</dbReference>
<dbReference type="PROSITE" id="PS50888">
    <property type="entry name" value="BHLH"/>
    <property type="match status" value="1"/>
</dbReference>
<dbReference type="CDD" id="cd11391">
    <property type="entry name" value="bHLH_PAS"/>
    <property type="match status" value="1"/>
</dbReference>
<dbReference type="InterPro" id="IPR011598">
    <property type="entry name" value="bHLH_dom"/>
</dbReference>
<dbReference type="SUPFAM" id="SSF47459">
    <property type="entry name" value="HLH, helix-loop-helix DNA-binding domain"/>
    <property type="match status" value="1"/>
</dbReference>
<dbReference type="Gene3D" id="3.30.450.20">
    <property type="entry name" value="PAS domain"/>
    <property type="match status" value="2"/>
</dbReference>
<feature type="region of interest" description="Disordered" evidence="6">
    <location>
        <begin position="860"/>
        <end position="881"/>
    </location>
</feature>
<dbReference type="AlphaFoldDB" id="A0A8D8K9W6"/>
<dbReference type="GO" id="GO:0046983">
    <property type="term" value="F:protein dimerization activity"/>
    <property type="evidence" value="ECO:0007669"/>
    <property type="project" value="InterPro"/>
</dbReference>
<proteinExistence type="predicted"/>
<dbReference type="GO" id="GO:0045944">
    <property type="term" value="P:positive regulation of transcription by RNA polymerase II"/>
    <property type="evidence" value="ECO:0007669"/>
    <property type="project" value="UniProtKB-ARBA"/>
</dbReference>
<keyword evidence="1" id="KW-0677">Repeat</keyword>
<feature type="compositionally biased region" description="Polar residues" evidence="6">
    <location>
        <begin position="34"/>
        <end position="54"/>
    </location>
</feature>
<evidence type="ECO:0000259" key="7">
    <source>
        <dbReference type="PROSITE" id="PS50112"/>
    </source>
</evidence>
<feature type="compositionally biased region" description="Basic and acidic residues" evidence="6">
    <location>
        <begin position="258"/>
        <end position="273"/>
    </location>
</feature>
<reference evidence="9" key="1">
    <citation type="submission" date="2021-05" db="EMBL/GenBank/DDBJ databases">
        <authorList>
            <person name="Alioto T."/>
            <person name="Alioto T."/>
            <person name="Gomez Garrido J."/>
        </authorList>
    </citation>
    <scope>NUCLEOTIDE SEQUENCE</scope>
</reference>
<dbReference type="InterPro" id="IPR036638">
    <property type="entry name" value="HLH_DNA-bd_sf"/>
</dbReference>
<dbReference type="SMART" id="SM00091">
    <property type="entry name" value="PAS"/>
    <property type="match status" value="1"/>
</dbReference>
<organism evidence="9">
    <name type="scientific">Culex pipiens</name>
    <name type="common">House mosquito</name>
    <dbReference type="NCBI Taxonomy" id="7175"/>
    <lineage>
        <taxon>Eukaryota</taxon>
        <taxon>Metazoa</taxon>
        <taxon>Ecdysozoa</taxon>
        <taxon>Arthropoda</taxon>
        <taxon>Hexapoda</taxon>
        <taxon>Insecta</taxon>
        <taxon>Pterygota</taxon>
        <taxon>Neoptera</taxon>
        <taxon>Endopterygota</taxon>
        <taxon>Diptera</taxon>
        <taxon>Nematocera</taxon>
        <taxon>Culicoidea</taxon>
        <taxon>Culicidae</taxon>
        <taxon>Culicinae</taxon>
        <taxon>Culicini</taxon>
        <taxon>Culex</taxon>
        <taxon>Culex</taxon>
    </lineage>
</organism>
<evidence type="ECO:0000259" key="8">
    <source>
        <dbReference type="PROSITE" id="PS50888"/>
    </source>
</evidence>